<reference evidence="1" key="1">
    <citation type="submission" date="2021-06" db="EMBL/GenBank/DDBJ databases">
        <title>Parelaphostrongylus tenuis whole genome reference sequence.</title>
        <authorList>
            <person name="Garwood T.J."/>
            <person name="Larsen P.A."/>
            <person name="Fountain-Jones N.M."/>
            <person name="Garbe J.R."/>
            <person name="Macchietto M.G."/>
            <person name="Kania S.A."/>
            <person name="Gerhold R.W."/>
            <person name="Richards J.E."/>
            <person name="Wolf T.M."/>
        </authorList>
    </citation>
    <scope>NUCLEOTIDE SEQUENCE</scope>
    <source>
        <strain evidence="1">MNPRO001-30</strain>
        <tissue evidence="1">Meninges</tissue>
    </source>
</reference>
<dbReference type="AlphaFoldDB" id="A0AAD5MTS6"/>
<protein>
    <submittedName>
        <fullName evidence="1">Uncharacterized protein</fullName>
    </submittedName>
</protein>
<organism evidence="1 2">
    <name type="scientific">Parelaphostrongylus tenuis</name>
    <name type="common">Meningeal worm</name>
    <dbReference type="NCBI Taxonomy" id="148309"/>
    <lineage>
        <taxon>Eukaryota</taxon>
        <taxon>Metazoa</taxon>
        <taxon>Ecdysozoa</taxon>
        <taxon>Nematoda</taxon>
        <taxon>Chromadorea</taxon>
        <taxon>Rhabditida</taxon>
        <taxon>Rhabditina</taxon>
        <taxon>Rhabditomorpha</taxon>
        <taxon>Strongyloidea</taxon>
        <taxon>Metastrongylidae</taxon>
        <taxon>Parelaphostrongylus</taxon>
    </lineage>
</organism>
<name>A0AAD5MTS6_PARTN</name>
<dbReference type="EMBL" id="JAHQIW010004999">
    <property type="protein sequence ID" value="KAJ1364520.1"/>
    <property type="molecule type" value="Genomic_DNA"/>
</dbReference>
<dbReference type="Proteomes" id="UP001196413">
    <property type="component" value="Unassembled WGS sequence"/>
</dbReference>
<gene>
    <name evidence="1" type="ORF">KIN20_024641</name>
</gene>
<evidence type="ECO:0000313" key="1">
    <source>
        <dbReference type="EMBL" id="KAJ1364520.1"/>
    </source>
</evidence>
<comment type="caution">
    <text evidence="1">The sequence shown here is derived from an EMBL/GenBank/DDBJ whole genome shotgun (WGS) entry which is preliminary data.</text>
</comment>
<keyword evidence="2" id="KW-1185">Reference proteome</keyword>
<proteinExistence type="predicted"/>
<evidence type="ECO:0000313" key="2">
    <source>
        <dbReference type="Proteomes" id="UP001196413"/>
    </source>
</evidence>
<accession>A0AAD5MTS6</accession>
<sequence length="53" mass="5961">MQGAHHLNPPATLGSTRQLHSGLKICDKNESCVMNPAKASVEYHYEWQIRVVN</sequence>